<dbReference type="InterPro" id="IPR001017">
    <property type="entry name" value="DH_E1"/>
</dbReference>
<dbReference type="Pfam" id="PF16078">
    <property type="entry name" value="2-oxogl_dehyd_N"/>
    <property type="match status" value="1"/>
</dbReference>
<dbReference type="InterPro" id="IPR005475">
    <property type="entry name" value="Transketolase-like_Pyr-bd"/>
</dbReference>
<dbReference type="Gene3D" id="3.40.50.970">
    <property type="match status" value="1"/>
</dbReference>
<accession>A0A139A6N8</accession>
<evidence type="ECO:0000256" key="2">
    <source>
        <dbReference type="ARBA" id="ARBA00006936"/>
    </source>
</evidence>
<dbReference type="GO" id="GO:0006099">
    <property type="term" value="P:tricarboxylic acid cycle"/>
    <property type="evidence" value="ECO:0007669"/>
    <property type="project" value="TreeGrafter"/>
</dbReference>
<dbReference type="Gene3D" id="3.40.50.12470">
    <property type="match status" value="1"/>
</dbReference>
<reference evidence="10 11" key="1">
    <citation type="journal article" date="2015" name="Genome Biol. Evol.">
        <title>Phylogenomic analyses indicate that early fungi evolved digesting cell walls of algal ancestors of land plants.</title>
        <authorList>
            <person name="Chang Y."/>
            <person name="Wang S."/>
            <person name="Sekimoto S."/>
            <person name="Aerts A.L."/>
            <person name="Choi C."/>
            <person name="Clum A."/>
            <person name="LaButti K.M."/>
            <person name="Lindquist E.A."/>
            <person name="Yee Ngan C."/>
            <person name="Ohm R.A."/>
            <person name="Salamov A.A."/>
            <person name="Grigoriev I.V."/>
            <person name="Spatafora J.W."/>
            <person name="Berbee M.L."/>
        </authorList>
    </citation>
    <scope>NUCLEOTIDE SEQUENCE [LARGE SCALE GENOMIC DNA]</scope>
    <source>
        <strain evidence="10 11">JEL478</strain>
    </source>
</reference>
<dbReference type="InterPro" id="IPR011603">
    <property type="entry name" value="2oxoglutarate_DH_E1"/>
</dbReference>
<evidence type="ECO:0000256" key="1">
    <source>
        <dbReference type="ARBA" id="ARBA00001964"/>
    </source>
</evidence>
<dbReference type="Pfam" id="PF16870">
    <property type="entry name" value="OxoGdeHyase_C"/>
    <property type="match status" value="1"/>
</dbReference>
<feature type="domain" description="Transketolase-like pyrimidine-binding" evidence="9">
    <location>
        <begin position="632"/>
        <end position="854"/>
    </location>
</feature>
<name>A0A139A6N8_GONPJ</name>
<dbReference type="CDD" id="cd02016">
    <property type="entry name" value="TPP_E1_OGDC_like"/>
    <property type="match status" value="1"/>
</dbReference>
<dbReference type="GO" id="GO:0030976">
    <property type="term" value="F:thiamine pyrophosphate binding"/>
    <property type="evidence" value="ECO:0007669"/>
    <property type="project" value="InterPro"/>
</dbReference>
<evidence type="ECO:0000313" key="11">
    <source>
        <dbReference type="Proteomes" id="UP000070544"/>
    </source>
</evidence>
<dbReference type="FunFam" id="3.40.50.12470:FF:000003">
    <property type="entry name" value="2-oxoglutarate dehydrogenase E1 component"/>
    <property type="match status" value="1"/>
</dbReference>
<dbReference type="Gene3D" id="1.10.287.1150">
    <property type="entry name" value="TPP helical domain"/>
    <property type="match status" value="1"/>
</dbReference>
<dbReference type="Proteomes" id="UP000070544">
    <property type="component" value="Unassembled WGS sequence"/>
</dbReference>
<evidence type="ECO:0000256" key="6">
    <source>
        <dbReference type="ARBA" id="ARBA00037426"/>
    </source>
</evidence>
<evidence type="ECO:0000256" key="7">
    <source>
        <dbReference type="ARBA" id="ARBA00040267"/>
    </source>
</evidence>
<dbReference type="AlphaFoldDB" id="A0A139A6N8"/>
<protein>
    <recommendedName>
        <fullName evidence="7">2-oxoglutarate dehydrogenase, mitochondrial</fullName>
        <ecNumber evidence="3">1.2.4.2</ecNumber>
    </recommendedName>
    <alternativeName>
        <fullName evidence="8">2-oxoglutarate dehydrogenase complex component E1</fullName>
    </alternativeName>
</protein>
<dbReference type="NCBIfam" id="NF006914">
    <property type="entry name" value="PRK09404.1"/>
    <property type="match status" value="1"/>
</dbReference>
<keyword evidence="5" id="KW-0786">Thiamine pyrophosphate</keyword>
<dbReference type="STRING" id="1344416.A0A139A6N8"/>
<dbReference type="NCBIfam" id="TIGR00239">
    <property type="entry name" value="2oxo_dh_E1"/>
    <property type="match status" value="1"/>
</dbReference>
<dbReference type="InterPro" id="IPR031717">
    <property type="entry name" value="ODO-1/KGD_C"/>
</dbReference>
<dbReference type="InterPro" id="IPR029061">
    <property type="entry name" value="THDP-binding"/>
</dbReference>
<dbReference type="SUPFAM" id="SSF52518">
    <property type="entry name" value="Thiamin diphosphate-binding fold (THDP-binding)"/>
    <property type="match status" value="2"/>
</dbReference>
<dbReference type="Pfam" id="PF00676">
    <property type="entry name" value="E1_dh"/>
    <property type="match status" value="1"/>
</dbReference>
<dbReference type="Gene3D" id="3.40.50.11610">
    <property type="entry name" value="Multifunctional 2-oxoglutarate metabolism enzyme, C-terminal domain"/>
    <property type="match status" value="1"/>
</dbReference>
<dbReference type="InterPro" id="IPR042179">
    <property type="entry name" value="KGD_C_sf"/>
</dbReference>
<sequence length="1023" mass="115846">MLALRPIASAAARAGRGAGALRGATFARTSSASVQTSYRALATAVPGKTDDFLKGASAAVLENLYDSWRRDTKSVDPKWDEYFNALEQYQFMQKGVAGQQDVPLDVGPVTVTPKMLEEHKKVMELIRSYRVFGHLSANLDPLGLWNRPPYQELDYQFWGFTEQDLGRKFYVGAPLAPGDGWLTLGEIVAKLKYTYADTLGVEYMHIQDVERKNWIERKLEQRRREFTPRQRWVILNWLTWADRFEGYLAKKYPFTKRFGLEGAESLIPCIEGVLERASSLGLESAVVGMAHRGRLNVLANVLKKPMYKMFAEFEDKKGIKASVNDVEGSGDVMYHLGASGDRVMFNGKEVHLSLVANPSHLEAADSVVEGKARAKQFWTNDYMHEKHMAIQVHGDAAFAGQGVVAETLMMQDLPDYTTGGTVHIIVNNQIGFTTNPKFSRSSPYPTDLAKGLQCPILHVNGDDPEAVVWAAETAAEYRMMFKDTVVVDIFCYRRQGHNEIDEPMFTQPIMYKKIGKHTPTLELYRKRLIDEKVLDEAEIAAVDQNYLELCEMQYSKSSDAAYESPAEWLKDAWSGMLKPSQLATRQETGVEIDELRALGQKITEIPSTIRPHRKIAQLYQQRRAAIEKGTAIDWGVGEQLAFASLVDEGYHVRLSGQDSERGTFSHRHSVIYDQETEQRYIPIANVKRKPDGMSLFNVMNSPLSEYGVLGFEYGYSLENPNALVMWEAQFGDFANGAQIIVDQFLSSAEHKWYRQSGLVMMLPHGYEGQGPEHSSSRLERYLQLVSEEPHTFPEYTDLDPLSISKNLMKQTQSVNYVVAVPTTPANLFHLLRRQVHRLFRKPLIMLTPKSLLKAPYCVSKIEDFAEGTRVMNIIPEVSPEKVLPDEEIKRIIFCTGKVYYDIAKARDVNAVKDTVIVRIEQLAPFPFHNILLQFRQYPNADVVWCQEEPRNQGAWTFVRPRLNLTFNEAKGREIRTGPRVRYAGRAPSASPATGSKRVHYAELEAFLADAFGRKDDSTWVESH</sequence>
<dbReference type="Pfam" id="PF02779">
    <property type="entry name" value="Transket_pyr"/>
    <property type="match status" value="1"/>
</dbReference>
<comment type="function">
    <text evidence="6">The 2-oxoglutarate dehydrogenase complex catalyzes the overall conversion of 2-oxoglutarate to succinyl-CoA and CO(2). It contains multiple copies of three enzymatic components: 2-oxoglutarate dehydrogenase (E1), dihydrolipoamide succinyltransferase (E2) and lipoamide dehydrogenase (E3).</text>
</comment>
<evidence type="ECO:0000256" key="3">
    <source>
        <dbReference type="ARBA" id="ARBA00012280"/>
    </source>
</evidence>
<comment type="cofactor">
    <cofactor evidence="1">
        <name>thiamine diphosphate</name>
        <dbReference type="ChEBI" id="CHEBI:58937"/>
    </cofactor>
</comment>
<evidence type="ECO:0000256" key="8">
    <source>
        <dbReference type="ARBA" id="ARBA00042984"/>
    </source>
</evidence>
<dbReference type="OrthoDB" id="413077at2759"/>
<dbReference type="PANTHER" id="PTHR23152">
    <property type="entry name" value="2-OXOGLUTARATE DEHYDROGENASE"/>
    <property type="match status" value="1"/>
</dbReference>
<evidence type="ECO:0000256" key="4">
    <source>
        <dbReference type="ARBA" id="ARBA00023002"/>
    </source>
</evidence>
<evidence type="ECO:0000313" key="10">
    <source>
        <dbReference type="EMBL" id="KXS12486.1"/>
    </source>
</evidence>
<evidence type="ECO:0000259" key="9">
    <source>
        <dbReference type="SMART" id="SM00861"/>
    </source>
</evidence>
<keyword evidence="4" id="KW-0560">Oxidoreductase</keyword>
<dbReference type="GO" id="GO:0005739">
    <property type="term" value="C:mitochondrion"/>
    <property type="evidence" value="ECO:0007669"/>
    <property type="project" value="TreeGrafter"/>
</dbReference>
<dbReference type="SMART" id="SM00861">
    <property type="entry name" value="Transket_pyr"/>
    <property type="match status" value="1"/>
</dbReference>
<evidence type="ECO:0000256" key="5">
    <source>
        <dbReference type="ARBA" id="ARBA00023052"/>
    </source>
</evidence>
<dbReference type="InterPro" id="IPR032106">
    <property type="entry name" value="2-oxogl_dehyd_N"/>
</dbReference>
<keyword evidence="11" id="KW-1185">Reference proteome</keyword>
<dbReference type="OMA" id="IRIRRHN"/>
<dbReference type="PANTHER" id="PTHR23152:SF4">
    <property type="entry name" value="2-OXOADIPATE DEHYDROGENASE COMPLEX COMPONENT E1"/>
    <property type="match status" value="1"/>
</dbReference>
<dbReference type="EMBL" id="KQ965787">
    <property type="protein sequence ID" value="KXS12486.1"/>
    <property type="molecule type" value="Genomic_DNA"/>
</dbReference>
<dbReference type="GO" id="GO:0004591">
    <property type="term" value="F:oxoglutarate dehydrogenase (succinyl-transferring) activity"/>
    <property type="evidence" value="ECO:0007669"/>
    <property type="project" value="UniProtKB-EC"/>
</dbReference>
<gene>
    <name evidence="10" type="ORF">M427DRAFT_113989</name>
</gene>
<dbReference type="EC" id="1.2.4.2" evidence="3"/>
<comment type="similarity">
    <text evidence="2">Belongs to the alpha-ketoglutarate dehydrogenase family.</text>
</comment>
<organism evidence="10 11">
    <name type="scientific">Gonapodya prolifera (strain JEL478)</name>
    <name type="common">Monoblepharis prolifera</name>
    <dbReference type="NCBI Taxonomy" id="1344416"/>
    <lineage>
        <taxon>Eukaryota</taxon>
        <taxon>Fungi</taxon>
        <taxon>Fungi incertae sedis</taxon>
        <taxon>Chytridiomycota</taxon>
        <taxon>Chytridiomycota incertae sedis</taxon>
        <taxon>Monoblepharidomycetes</taxon>
        <taxon>Monoblepharidales</taxon>
        <taxon>Gonapodyaceae</taxon>
        <taxon>Gonapodya</taxon>
    </lineage>
</organism>
<dbReference type="GO" id="GO:0045252">
    <property type="term" value="C:oxoglutarate dehydrogenase complex"/>
    <property type="evidence" value="ECO:0007669"/>
    <property type="project" value="TreeGrafter"/>
</dbReference>
<dbReference type="PIRSF" id="PIRSF000157">
    <property type="entry name" value="Oxoglu_dh_E1"/>
    <property type="match status" value="1"/>
</dbReference>
<proteinExistence type="inferred from homology"/>